<dbReference type="Proteomes" id="UP000036873">
    <property type="component" value="Unassembled WGS sequence"/>
</dbReference>
<reference evidence="2" key="1">
    <citation type="submission" date="2015-07" db="EMBL/GenBank/DDBJ databases">
        <title>Draft genome sequence of Acetobacterium bakii DSM 8293, a potential psychrophilic chemical producer through syngas fermentation.</title>
        <authorList>
            <person name="Song Y."/>
            <person name="Hwang S."/>
            <person name="Cho B.-K."/>
        </authorList>
    </citation>
    <scope>NUCLEOTIDE SEQUENCE [LARGE SCALE GENOMIC DNA]</scope>
    <source>
        <strain evidence="2">DSM 8239</strain>
    </source>
</reference>
<comment type="caution">
    <text evidence="1">The sequence shown here is derived from an EMBL/GenBank/DDBJ whole genome shotgun (WGS) entry which is preliminary data.</text>
</comment>
<dbReference type="PATRIC" id="fig|52689.4.peg.904"/>
<dbReference type="EMBL" id="LGYO01000020">
    <property type="protein sequence ID" value="KNZ42060.1"/>
    <property type="molecule type" value="Genomic_DNA"/>
</dbReference>
<gene>
    <name evidence="1" type="ORF">AKG39_08495</name>
</gene>
<proteinExistence type="predicted"/>
<evidence type="ECO:0000313" key="1">
    <source>
        <dbReference type="EMBL" id="KNZ42060.1"/>
    </source>
</evidence>
<dbReference type="InterPro" id="IPR011008">
    <property type="entry name" value="Dimeric_a/b-barrel"/>
</dbReference>
<protein>
    <submittedName>
        <fullName evidence="1">RNA signal recognition particle 4.5S RNA</fullName>
    </submittedName>
</protein>
<name>A0A0L6U2P9_9FIRM</name>
<keyword evidence="2" id="KW-1185">Reference proteome</keyword>
<evidence type="ECO:0000313" key="2">
    <source>
        <dbReference type="Proteomes" id="UP000036873"/>
    </source>
</evidence>
<accession>A0A0L6U2P9</accession>
<dbReference type="Gene3D" id="3.30.70.100">
    <property type="match status" value="1"/>
</dbReference>
<dbReference type="STRING" id="52689.AKG39_08495"/>
<dbReference type="RefSeq" id="WP_050739962.1">
    <property type="nucleotide sequence ID" value="NZ_LGYO01000020.1"/>
</dbReference>
<dbReference type="OrthoDB" id="9792392at2"/>
<dbReference type="SUPFAM" id="SSF54909">
    <property type="entry name" value="Dimeric alpha+beta barrel"/>
    <property type="match status" value="1"/>
</dbReference>
<dbReference type="AlphaFoldDB" id="A0A0L6U2P9"/>
<organism evidence="1 2">
    <name type="scientific">Acetobacterium bakii</name>
    <dbReference type="NCBI Taxonomy" id="52689"/>
    <lineage>
        <taxon>Bacteria</taxon>
        <taxon>Bacillati</taxon>
        <taxon>Bacillota</taxon>
        <taxon>Clostridia</taxon>
        <taxon>Eubacteriales</taxon>
        <taxon>Eubacteriaceae</taxon>
        <taxon>Acetobacterium</taxon>
    </lineage>
</organism>
<dbReference type="Pfam" id="PF07237">
    <property type="entry name" value="DUF1428"/>
    <property type="match status" value="1"/>
</dbReference>
<dbReference type="InterPro" id="IPR009874">
    <property type="entry name" value="DUF1428"/>
</dbReference>
<dbReference type="PIRSF" id="PIRSF007028">
    <property type="entry name" value="UCP007028"/>
    <property type="match status" value="1"/>
</dbReference>
<sequence length="130" mass="15012">MEKYVDGFVIPIKCENIEKYRKMAEKGGEIWMEHGALAYVECIGDDLNKEKVVPFTQIAGTLDQETVIFSWIVYESKEHRDQVMAAVMADPKMNDTLEMGELMPFNEKRMTYGGFKTLVYLLSKEKEVTE</sequence>